<name>J3JDL0_9EURY</name>
<dbReference type="AlphaFoldDB" id="J3JDL0"/>
<evidence type="ECO:0000259" key="2">
    <source>
        <dbReference type="Pfam" id="PF24042"/>
    </source>
</evidence>
<protein>
    <submittedName>
        <fullName evidence="3">Uncharacterized protein</fullName>
    </submittedName>
</protein>
<organism evidence="3 4">
    <name type="scientific">Halogranum salarium B-1</name>
    <dbReference type="NCBI Taxonomy" id="1210908"/>
    <lineage>
        <taxon>Archaea</taxon>
        <taxon>Methanobacteriati</taxon>
        <taxon>Methanobacteriota</taxon>
        <taxon>Stenosarchaea group</taxon>
        <taxon>Halobacteria</taxon>
        <taxon>Halobacteriales</taxon>
        <taxon>Haloferacaceae</taxon>
    </lineage>
</organism>
<dbReference type="Gene3D" id="1.10.10.10">
    <property type="entry name" value="Winged helix-like DNA-binding domain superfamily/Winged helix DNA-binding domain"/>
    <property type="match status" value="1"/>
</dbReference>
<accession>J3JDL0</accession>
<gene>
    <name evidence="3" type="ORF">HSB1_39420</name>
</gene>
<dbReference type="Proteomes" id="UP000007813">
    <property type="component" value="Unassembled WGS sequence"/>
</dbReference>
<dbReference type="eggNOG" id="arCOG03860">
    <property type="taxonomic scope" value="Archaea"/>
</dbReference>
<sequence>MTAETLKRPFQTFTASGADYEIMGSEVRATDIDENVIESIEALANQQRLEILVALAEQKYDEGAKTSAMPFSQLYDAVSCQSTSQFSYHLKQLVGRFVVETEDGYQLTYAGDKVRRALFSGLYESSHTFGPVAVEGACPNCGAQSLAAYSADGQFTVECRECETPIVSDLFPQSIAQERSTQEIVDSFGYGIWAKYIFVRGGVCPECYGLLDTAVQQLERGEQSMSVSINECRRCWFTVYIPIDVVVAFHPVVIEAFWQHGVSLFDIPLWELFEYTTTEYWNTTVRAEEPFAASVEIVLDETEIRLSVDHQPSVTIVEKTECQSPGVSRE</sequence>
<dbReference type="InterPro" id="IPR055771">
    <property type="entry name" value="DUF7347"/>
</dbReference>
<evidence type="ECO:0000259" key="1">
    <source>
        <dbReference type="Pfam" id="PF24038"/>
    </source>
</evidence>
<evidence type="ECO:0000313" key="4">
    <source>
        <dbReference type="Proteomes" id="UP000007813"/>
    </source>
</evidence>
<dbReference type="OrthoDB" id="8482at2157"/>
<feature type="domain" description="DUF7351" evidence="2">
    <location>
        <begin position="135"/>
        <end position="314"/>
    </location>
</feature>
<dbReference type="EMBL" id="ALJD01000012">
    <property type="protein sequence ID" value="EJN57581.1"/>
    <property type="molecule type" value="Genomic_DNA"/>
</dbReference>
<dbReference type="Pfam" id="PF24038">
    <property type="entry name" value="DUF7347"/>
    <property type="match status" value="1"/>
</dbReference>
<evidence type="ECO:0000313" key="3">
    <source>
        <dbReference type="EMBL" id="EJN57581.1"/>
    </source>
</evidence>
<dbReference type="InterPro" id="IPR055775">
    <property type="entry name" value="DUF7351"/>
</dbReference>
<dbReference type="RefSeq" id="WP_009377259.1">
    <property type="nucleotide sequence ID" value="NZ_ALJD01000012.1"/>
</dbReference>
<proteinExistence type="predicted"/>
<feature type="domain" description="DUF7347" evidence="1">
    <location>
        <begin position="40"/>
        <end position="117"/>
    </location>
</feature>
<dbReference type="Pfam" id="PF24042">
    <property type="entry name" value="DUF7351"/>
    <property type="match status" value="1"/>
</dbReference>
<dbReference type="InterPro" id="IPR036388">
    <property type="entry name" value="WH-like_DNA-bd_sf"/>
</dbReference>
<reference evidence="3 4" key="1">
    <citation type="journal article" date="2012" name="J. Bacteriol.">
        <title>Draft Genome Sequence of the Extremely Halophilic Archaeon Halogranum salarium B-1T.</title>
        <authorList>
            <person name="Kim K.K."/>
            <person name="Lee K.C."/>
            <person name="Lee J.S."/>
        </authorList>
    </citation>
    <scope>NUCLEOTIDE SEQUENCE [LARGE SCALE GENOMIC DNA]</scope>
    <source>
        <strain evidence="3 4">B-1</strain>
    </source>
</reference>
<comment type="caution">
    <text evidence="3">The sequence shown here is derived from an EMBL/GenBank/DDBJ whole genome shotgun (WGS) entry which is preliminary data.</text>
</comment>